<comment type="caution">
    <text evidence="2">The sequence shown here is derived from an EMBL/GenBank/DDBJ whole genome shotgun (WGS) entry which is preliminary data.</text>
</comment>
<dbReference type="AlphaFoldDB" id="C9L5Y2"/>
<gene>
    <name evidence="2" type="ORF">BLAHAN_04789</name>
</gene>
<evidence type="ECO:0000256" key="1">
    <source>
        <dbReference type="SAM" id="Phobius"/>
    </source>
</evidence>
<dbReference type="KEGG" id="bhan:CGC63_07025"/>
<name>C9L5Y2_BLAHA</name>
<protein>
    <submittedName>
        <fullName evidence="2">Uncharacterized protein</fullName>
    </submittedName>
</protein>
<keyword evidence="3" id="KW-1185">Reference proteome</keyword>
<evidence type="ECO:0000313" key="2">
    <source>
        <dbReference type="EMBL" id="EEX22564.1"/>
    </source>
</evidence>
<evidence type="ECO:0000313" key="3">
    <source>
        <dbReference type="Proteomes" id="UP000003755"/>
    </source>
</evidence>
<dbReference type="STRING" id="537007.BLAHAN_04789"/>
<sequence length="140" mass="16655">MYIDFKKNCKEYLKEAKKKGYQKYGFVEFQEFRGIVITSLQKLNNPLEELLYYKFVYQKKEMRFYHIATELKEVAISGIAILSFYMTVASMLGEHSMKYLSFGYALIMLYCGVEMSIFQYSKIDYFLCEIFASISERDLQ</sequence>
<organism evidence="2 3">
    <name type="scientific">Blautia hansenii DSM 20583</name>
    <dbReference type="NCBI Taxonomy" id="537007"/>
    <lineage>
        <taxon>Bacteria</taxon>
        <taxon>Bacillati</taxon>
        <taxon>Bacillota</taxon>
        <taxon>Clostridia</taxon>
        <taxon>Lachnospirales</taxon>
        <taxon>Lachnospiraceae</taxon>
        <taxon>Blautia</taxon>
    </lineage>
</organism>
<proteinExistence type="predicted"/>
<dbReference type="HOGENOM" id="CLU_1831245_0_0_9"/>
<dbReference type="EMBL" id="ABYU02000011">
    <property type="protein sequence ID" value="EEX22564.1"/>
    <property type="molecule type" value="Genomic_DNA"/>
</dbReference>
<accession>C9L5Y2</accession>
<dbReference type="RefSeq" id="WP_004221939.1">
    <property type="nucleotide sequence ID" value="NZ_CP022413.2"/>
</dbReference>
<keyword evidence="1" id="KW-0812">Transmembrane</keyword>
<keyword evidence="1" id="KW-0472">Membrane</keyword>
<reference evidence="2" key="1">
    <citation type="submission" date="2009-09" db="EMBL/GenBank/DDBJ databases">
        <authorList>
            <person name="Weinstock G."/>
            <person name="Sodergren E."/>
            <person name="Clifton S."/>
            <person name="Fulton L."/>
            <person name="Fulton B."/>
            <person name="Courtney L."/>
            <person name="Fronick C."/>
            <person name="Harrison M."/>
            <person name="Strong C."/>
            <person name="Farmer C."/>
            <person name="Delahaunty K."/>
            <person name="Markovic C."/>
            <person name="Hall O."/>
            <person name="Minx P."/>
            <person name="Tomlinson C."/>
            <person name="Mitreva M."/>
            <person name="Nelson J."/>
            <person name="Hou S."/>
            <person name="Wollam A."/>
            <person name="Pepin K.H."/>
            <person name="Johnson M."/>
            <person name="Bhonagiri V."/>
            <person name="Nash W.E."/>
            <person name="Warren W."/>
            <person name="Chinwalla A."/>
            <person name="Mardis E.R."/>
            <person name="Wilson R.K."/>
        </authorList>
    </citation>
    <scope>NUCLEOTIDE SEQUENCE [LARGE SCALE GENOMIC DNA]</scope>
    <source>
        <strain evidence="2">DSM 20583</strain>
    </source>
</reference>
<keyword evidence="1" id="KW-1133">Transmembrane helix</keyword>
<feature type="transmembrane region" description="Helical" evidence="1">
    <location>
        <begin position="74"/>
        <end position="93"/>
    </location>
</feature>
<dbReference type="Proteomes" id="UP000003755">
    <property type="component" value="Unassembled WGS sequence"/>
</dbReference>
<feature type="transmembrane region" description="Helical" evidence="1">
    <location>
        <begin position="99"/>
        <end position="118"/>
    </location>
</feature>